<evidence type="ECO:0000313" key="2">
    <source>
        <dbReference type="Proteomes" id="UP000274556"/>
    </source>
</evidence>
<dbReference type="InterPro" id="IPR007367">
    <property type="entry name" value="DUF433"/>
</dbReference>
<evidence type="ECO:0000313" key="1">
    <source>
        <dbReference type="EMBL" id="RKT43338.1"/>
    </source>
</evidence>
<reference evidence="1 2" key="1">
    <citation type="submission" date="2018-10" db="EMBL/GenBank/DDBJ databases">
        <title>Genomic Encyclopedia of Archaeal and Bacterial Type Strains, Phase II (KMG-II): from individual species to whole genera.</title>
        <authorList>
            <person name="Goeker M."/>
        </authorList>
    </citation>
    <scope>NUCLEOTIDE SEQUENCE [LARGE SCALE GENOMIC DNA]</scope>
    <source>
        <strain evidence="1 2">DSM 235</strain>
    </source>
</reference>
<dbReference type="Proteomes" id="UP000274556">
    <property type="component" value="Unassembled WGS sequence"/>
</dbReference>
<proteinExistence type="predicted"/>
<gene>
    <name evidence="1" type="ORF">BDD21_0664</name>
</gene>
<dbReference type="AlphaFoldDB" id="A0A495V6A6"/>
<dbReference type="EMBL" id="RBXL01000001">
    <property type="protein sequence ID" value="RKT43338.1"/>
    <property type="molecule type" value="Genomic_DNA"/>
</dbReference>
<dbReference type="OrthoDB" id="9809515at2"/>
<dbReference type="PANTHER" id="PTHR34849:SF3">
    <property type="entry name" value="SSR2962 PROTEIN"/>
    <property type="match status" value="1"/>
</dbReference>
<dbReference type="RefSeq" id="WP_120795932.1">
    <property type="nucleotide sequence ID" value="NZ_RBXL01000001.1"/>
</dbReference>
<dbReference type="InterPro" id="IPR036388">
    <property type="entry name" value="WH-like_DNA-bd_sf"/>
</dbReference>
<dbReference type="PANTHER" id="PTHR34849">
    <property type="entry name" value="SSL5025 PROTEIN"/>
    <property type="match status" value="1"/>
</dbReference>
<name>A0A495V6A6_9GAMM</name>
<accession>A0A495V6A6</accession>
<sequence>MNFPDLERITIDPKVMGGKPCIRGIRITVGTITGLLASGETMERVLELYPSLDREDIYAALAYASWRAEEYDVPLKAS</sequence>
<dbReference type="Pfam" id="PF04255">
    <property type="entry name" value="DUF433"/>
    <property type="match status" value="1"/>
</dbReference>
<dbReference type="SUPFAM" id="SSF46689">
    <property type="entry name" value="Homeodomain-like"/>
    <property type="match status" value="1"/>
</dbReference>
<keyword evidence="2" id="KW-1185">Reference proteome</keyword>
<dbReference type="Gene3D" id="1.10.10.10">
    <property type="entry name" value="Winged helix-like DNA-binding domain superfamily/Winged helix DNA-binding domain"/>
    <property type="match status" value="1"/>
</dbReference>
<comment type="caution">
    <text evidence="1">The sequence shown here is derived from an EMBL/GenBank/DDBJ whole genome shotgun (WGS) entry which is preliminary data.</text>
</comment>
<organism evidence="1 2">
    <name type="scientific">Thiocapsa rosea</name>
    <dbReference type="NCBI Taxonomy" id="69360"/>
    <lineage>
        <taxon>Bacteria</taxon>
        <taxon>Pseudomonadati</taxon>
        <taxon>Pseudomonadota</taxon>
        <taxon>Gammaproteobacteria</taxon>
        <taxon>Chromatiales</taxon>
        <taxon>Chromatiaceae</taxon>
        <taxon>Thiocapsa</taxon>
    </lineage>
</organism>
<protein>
    <submittedName>
        <fullName evidence="1">Uncharacterized protein (DUF433 family)</fullName>
    </submittedName>
</protein>
<dbReference type="InterPro" id="IPR009057">
    <property type="entry name" value="Homeodomain-like_sf"/>
</dbReference>